<organism evidence="11 12">
    <name type="scientific">Porites lobata</name>
    <dbReference type="NCBI Taxonomy" id="104759"/>
    <lineage>
        <taxon>Eukaryota</taxon>
        <taxon>Metazoa</taxon>
        <taxon>Cnidaria</taxon>
        <taxon>Anthozoa</taxon>
        <taxon>Hexacorallia</taxon>
        <taxon>Scleractinia</taxon>
        <taxon>Fungiina</taxon>
        <taxon>Poritidae</taxon>
        <taxon>Porites</taxon>
    </lineage>
</organism>
<reference evidence="11 12" key="1">
    <citation type="submission" date="2022-05" db="EMBL/GenBank/DDBJ databases">
        <authorList>
            <consortium name="Genoscope - CEA"/>
            <person name="William W."/>
        </authorList>
    </citation>
    <scope>NUCLEOTIDE SEQUENCE [LARGE SCALE GENOMIC DNA]</scope>
</reference>
<keyword evidence="5" id="KW-0297">G-protein coupled receptor</keyword>
<keyword evidence="12" id="KW-1185">Reference proteome</keyword>
<dbReference type="PANTHER" id="PTHR24240">
    <property type="entry name" value="OPSIN"/>
    <property type="match status" value="1"/>
</dbReference>
<dbReference type="PROSITE" id="PS50262">
    <property type="entry name" value="G_PROTEIN_RECEP_F1_2"/>
    <property type="match status" value="1"/>
</dbReference>
<gene>
    <name evidence="11" type="ORF">PLOB_00046602</name>
</gene>
<protein>
    <recommendedName>
        <fullName evidence="10">G-protein coupled receptors family 1 profile domain-containing protein</fullName>
    </recommendedName>
</protein>
<evidence type="ECO:0000256" key="4">
    <source>
        <dbReference type="ARBA" id="ARBA00022989"/>
    </source>
</evidence>
<feature type="transmembrane region" description="Helical" evidence="9">
    <location>
        <begin position="181"/>
        <end position="206"/>
    </location>
</feature>
<proteinExistence type="inferred from homology"/>
<evidence type="ECO:0000256" key="1">
    <source>
        <dbReference type="ARBA" id="ARBA00004141"/>
    </source>
</evidence>
<keyword evidence="7" id="KW-0675">Receptor</keyword>
<dbReference type="Proteomes" id="UP001159405">
    <property type="component" value="Unassembled WGS sequence"/>
</dbReference>
<feature type="transmembrane region" description="Helical" evidence="9">
    <location>
        <begin position="267"/>
        <end position="287"/>
    </location>
</feature>
<dbReference type="EMBL" id="CALNXK010000083">
    <property type="protein sequence ID" value="CAH3148423.1"/>
    <property type="molecule type" value="Genomic_DNA"/>
</dbReference>
<evidence type="ECO:0000259" key="10">
    <source>
        <dbReference type="PROSITE" id="PS50262"/>
    </source>
</evidence>
<feature type="non-terminal residue" evidence="11">
    <location>
        <position position="317"/>
    </location>
</feature>
<feature type="transmembrane region" description="Helical" evidence="9">
    <location>
        <begin position="140"/>
        <end position="161"/>
    </location>
</feature>
<name>A0ABN8PPY6_9CNID</name>
<comment type="caution">
    <text evidence="11">The sequence shown here is derived from an EMBL/GenBank/DDBJ whole genome shotgun (WGS) entry which is preliminary data.</text>
</comment>
<comment type="subcellular location">
    <subcellularLocation>
        <location evidence="1">Membrane</location>
        <topology evidence="1">Multi-pass membrane protein</topology>
    </subcellularLocation>
</comment>
<accession>A0ABN8PPY6</accession>
<evidence type="ECO:0000256" key="6">
    <source>
        <dbReference type="ARBA" id="ARBA00023136"/>
    </source>
</evidence>
<dbReference type="PRINTS" id="PR00237">
    <property type="entry name" value="GPCRRHODOPSN"/>
</dbReference>
<evidence type="ECO:0000256" key="5">
    <source>
        <dbReference type="ARBA" id="ARBA00023040"/>
    </source>
</evidence>
<feature type="transmembrane region" description="Helical" evidence="9">
    <location>
        <begin position="20"/>
        <end position="48"/>
    </location>
</feature>
<dbReference type="InterPro" id="IPR000276">
    <property type="entry name" value="GPCR_Rhodpsn"/>
</dbReference>
<dbReference type="Gene3D" id="1.20.1070.10">
    <property type="entry name" value="Rhodopsin 7-helix transmembrane proteins"/>
    <property type="match status" value="1"/>
</dbReference>
<evidence type="ECO:0000256" key="7">
    <source>
        <dbReference type="ARBA" id="ARBA00023170"/>
    </source>
</evidence>
<dbReference type="CDD" id="cd00637">
    <property type="entry name" value="7tm_classA_rhodopsin-like"/>
    <property type="match status" value="1"/>
</dbReference>
<feature type="domain" description="G-protein coupled receptors family 1 profile" evidence="10">
    <location>
        <begin position="40"/>
        <end position="287"/>
    </location>
</feature>
<dbReference type="SUPFAM" id="SSF81321">
    <property type="entry name" value="Family A G protein-coupled receptor-like"/>
    <property type="match status" value="1"/>
</dbReference>
<evidence type="ECO:0000256" key="2">
    <source>
        <dbReference type="ARBA" id="ARBA00010663"/>
    </source>
</evidence>
<evidence type="ECO:0000256" key="9">
    <source>
        <dbReference type="SAM" id="Phobius"/>
    </source>
</evidence>
<sequence>MPEKDTRLEKLALELFQRETSLILAEFLVCVLVTTASILGNVFVLFALYRNQRLRKPSNLYIISLTISAITLAVTGMTLVCVTSFAGRWMFGPALCWLQASVATMLGTVSLVSMALIAVNRLLKVVYPNMHRKLVSARTILISIFAAWSFTGVIPLSFYITGVRNIFHPGHQLCLFDFSTASYTLIALIAIFETFLPYQVIFISYFKVWRFIKSHMLQMSTSRVNVEDIKLNRLLAVIVISFTICFTPFFVMILIDTSREKFSLPRQLYFFATVTVGAASCINPMIYGIMNKEFRRGFVAIFRRKRGRIGILVEERK</sequence>
<keyword evidence="3 9" id="KW-0812">Transmembrane</keyword>
<keyword evidence="6 9" id="KW-0472">Membrane</keyword>
<dbReference type="PRINTS" id="PR01012">
    <property type="entry name" value="NRPEPTIDEYR"/>
</dbReference>
<dbReference type="Pfam" id="PF00001">
    <property type="entry name" value="7tm_1"/>
    <property type="match status" value="1"/>
</dbReference>
<feature type="transmembrane region" description="Helical" evidence="9">
    <location>
        <begin position="97"/>
        <end position="119"/>
    </location>
</feature>
<keyword evidence="8" id="KW-0807">Transducer</keyword>
<evidence type="ECO:0000313" key="12">
    <source>
        <dbReference type="Proteomes" id="UP001159405"/>
    </source>
</evidence>
<feature type="transmembrane region" description="Helical" evidence="9">
    <location>
        <begin position="60"/>
        <end position="85"/>
    </location>
</feature>
<dbReference type="InterPro" id="IPR017452">
    <property type="entry name" value="GPCR_Rhodpsn_7TM"/>
</dbReference>
<keyword evidence="4 9" id="KW-1133">Transmembrane helix</keyword>
<evidence type="ECO:0000256" key="3">
    <source>
        <dbReference type="ARBA" id="ARBA00022692"/>
    </source>
</evidence>
<feature type="transmembrane region" description="Helical" evidence="9">
    <location>
        <begin position="234"/>
        <end position="255"/>
    </location>
</feature>
<evidence type="ECO:0000313" key="11">
    <source>
        <dbReference type="EMBL" id="CAH3148423.1"/>
    </source>
</evidence>
<dbReference type="InterPro" id="IPR050125">
    <property type="entry name" value="GPCR_opsins"/>
</dbReference>
<dbReference type="InterPro" id="IPR000611">
    <property type="entry name" value="NPY_rcpt"/>
</dbReference>
<comment type="similarity">
    <text evidence="2">Belongs to the G-protein coupled receptor 1 family.</text>
</comment>
<evidence type="ECO:0000256" key="8">
    <source>
        <dbReference type="ARBA" id="ARBA00023224"/>
    </source>
</evidence>